<evidence type="ECO:0000256" key="12">
    <source>
        <dbReference type="ARBA" id="ARBA00023136"/>
    </source>
</evidence>
<comment type="caution">
    <text evidence="17">The sequence shown here is derived from an EMBL/GenBank/DDBJ whole genome shotgun (WGS) entry which is preliminary data.</text>
</comment>
<dbReference type="InterPro" id="IPR001460">
    <property type="entry name" value="PCN-bd_Tpept"/>
</dbReference>
<evidence type="ECO:0000256" key="11">
    <source>
        <dbReference type="ARBA" id="ARBA00022989"/>
    </source>
</evidence>
<keyword evidence="9" id="KW-0133">Cell shape</keyword>
<dbReference type="Gene3D" id="3.90.1310.10">
    <property type="entry name" value="Penicillin-binding protein 2a (Domain 2)"/>
    <property type="match status" value="1"/>
</dbReference>
<keyword evidence="18" id="KW-1185">Reference proteome</keyword>
<evidence type="ECO:0000256" key="14">
    <source>
        <dbReference type="SAM" id="Phobius"/>
    </source>
</evidence>
<gene>
    <name evidence="17" type="ORF">SAMN05444420_10119</name>
</gene>
<feature type="domain" description="Penicillin-binding protein transpeptidase" evidence="15">
    <location>
        <begin position="249"/>
        <end position="579"/>
    </location>
</feature>
<keyword evidence="3" id="KW-1003">Cell membrane</keyword>
<dbReference type="GO" id="GO:0008658">
    <property type="term" value="F:penicillin binding"/>
    <property type="evidence" value="ECO:0007669"/>
    <property type="project" value="InterPro"/>
</dbReference>
<dbReference type="Gene3D" id="3.40.710.10">
    <property type="entry name" value="DD-peptidase/beta-lactamase superfamily"/>
    <property type="match status" value="1"/>
</dbReference>
<dbReference type="InterPro" id="IPR036138">
    <property type="entry name" value="PBP_dimer_sf"/>
</dbReference>
<name>A0A1H2Q376_9FLAO</name>
<evidence type="ECO:0000256" key="9">
    <source>
        <dbReference type="ARBA" id="ARBA00022960"/>
    </source>
</evidence>
<dbReference type="InterPro" id="IPR012338">
    <property type="entry name" value="Beta-lactam/transpept-like"/>
</dbReference>
<evidence type="ECO:0000256" key="1">
    <source>
        <dbReference type="ARBA" id="ARBA00004167"/>
    </source>
</evidence>
<evidence type="ECO:0000256" key="13">
    <source>
        <dbReference type="ARBA" id="ARBA00023316"/>
    </source>
</evidence>
<dbReference type="SUPFAM" id="SSF56601">
    <property type="entry name" value="beta-lactamase/transpeptidase-like"/>
    <property type="match status" value="1"/>
</dbReference>
<comment type="subcellular location">
    <subcellularLocation>
        <location evidence="2">Cell membrane</location>
    </subcellularLocation>
    <subcellularLocation>
        <location evidence="1">Membrane</location>
        <topology evidence="1">Single-pass membrane protein</topology>
    </subcellularLocation>
</comment>
<dbReference type="PANTHER" id="PTHR30627:SF2">
    <property type="entry name" value="PEPTIDOGLYCAN D,D-TRANSPEPTIDASE MRDA"/>
    <property type="match status" value="1"/>
</dbReference>
<keyword evidence="11 14" id="KW-1133">Transmembrane helix</keyword>
<dbReference type="EMBL" id="FNND01000001">
    <property type="protein sequence ID" value="SDW01561.1"/>
    <property type="molecule type" value="Genomic_DNA"/>
</dbReference>
<feature type="transmembrane region" description="Helical" evidence="14">
    <location>
        <begin position="5"/>
        <end position="23"/>
    </location>
</feature>
<organism evidence="17 18">
    <name type="scientific">Capnocytophaga granulosa</name>
    <dbReference type="NCBI Taxonomy" id="45242"/>
    <lineage>
        <taxon>Bacteria</taxon>
        <taxon>Pseudomonadati</taxon>
        <taxon>Bacteroidota</taxon>
        <taxon>Flavobacteriia</taxon>
        <taxon>Flavobacteriales</taxon>
        <taxon>Flavobacteriaceae</taxon>
        <taxon>Capnocytophaga</taxon>
    </lineage>
</organism>
<dbReference type="PANTHER" id="PTHR30627">
    <property type="entry name" value="PEPTIDOGLYCAN D,D-TRANSPEPTIDASE"/>
    <property type="match status" value="1"/>
</dbReference>
<evidence type="ECO:0000256" key="3">
    <source>
        <dbReference type="ARBA" id="ARBA00022475"/>
    </source>
</evidence>
<dbReference type="Proteomes" id="UP000182771">
    <property type="component" value="Unassembled WGS sequence"/>
</dbReference>
<evidence type="ECO:0000313" key="17">
    <source>
        <dbReference type="EMBL" id="SDW01561.1"/>
    </source>
</evidence>
<evidence type="ECO:0000256" key="5">
    <source>
        <dbReference type="ARBA" id="ARBA00022645"/>
    </source>
</evidence>
<protein>
    <submittedName>
        <fullName evidence="17">Penicillin-binding protein 2</fullName>
    </submittedName>
</protein>
<keyword evidence="13" id="KW-0961">Cell wall biogenesis/degradation</keyword>
<keyword evidence="5" id="KW-0121">Carboxypeptidase</keyword>
<dbReference type="InterPro" id="IPR005311">
    <property type="entry name" value="PBP_dimer"/>
</dbReference>
<keyword evidence="7 14" id="KW-0812">Transmembrane</keyword>
<dbReference type="RefSeq" id="WP_016419353.1">
    <property type="nucleotide sequence ID" value="NZ_FNND01000001.1"/>
</dbReference>
<dbReference type="GO" id="GO:0071555">
    <property type="term" value="P:cell wall organization"/>
    <property type="evidence" value="ECO:0007669"/>
    <property type="project" value="UniProtKB-KW"/>
</dbReference>
<dbReference type="GO" id="GO:0006508">
    <property type="term" value="P:proteolysis"/>
    <property type="evidence" value="ECO:0007669"/>
    <property type="project" value="UniProtKB-KW"/>
</dbReference>
<dbReference type="GO" id="GO:0009002">
    <property type="term" value="F:serine-type D-Ala-D-Ala carboxypeptidase activity"/>
    <property type="evidence" value="ECO:0007669"/>
    <property type="project" value="InterPro"/>
</dbReference>
<proteinExistence type="predicted"/>
<evidence type="ECO:0000256" key="7">
    <source>
        <dbReference type="ARBA" id="ARBA00022692"/>
    </source>
</evidence>
<feature type="domain" description="Penicillin-binding protein dimerisation" evidence="16">
    <location>
        <begin position="48"/>
        <end position="212"/>
    </location>
</feature>
<keyword evidence="10" id="KW-0573">Peptidoglycan synthesis</keyword>
<dbReference type="GO" id="GO:0071972">
    <property type="term" value="F:peptidoglycan L,D-transpeptidase activity"/>
    <property type="evidence" value="ECO:0007669"/>
    <property type="project" value="TreeGrafter"/>
</dbReference>
<dbReference type="OrthoDB" id="9766847at2"/>
<evidence type="ECO:0000256" key="6">
    <source>
        <dbReference type="ARBA" id="ARBA00022670"/>
    </source>
</evidence>
<dbReference type="Pfam" id="PF00905">
    <property type="entry name" value="Transpeptidase"/>
    <property type="match status" value="1"/>
</dbReference>
<dbReference type="NCBIfam" id="TIGR03423">
    <property type="entry name" value="pbp2_mrdA"/>
    <property type="match status" value="1"/>
</dbReference>
<sequence>MKKIFLPFIICVGTISILIRLFYLQIVDKDTRKDNIAKDVAIEVSYDYPERGYIYDRNGKLLVSNQSAYDIMVVPREVKPLDTLEFCSLVNISIEQFRESLDKAKKYSYRKPSVFVSQLSKEEYAPLQEKLRKFPGFFVQKRLLRHYETFSGANVLGYISEVNDWELKNNPYYLAGEIIGRQGVEKQYEDFLRGKKGVHYLQKDKFNRVIGSYKNGAYDTLPVAGKSLELTIDDDLQRYGETLMQCKRGSIVAIEPKTGEILALVSAPSYDPNLLVGRKRSENYTMLYNDSIAKPLFDRALLAEYPPGSTFKPFTALLGLQEGVMTPNTLVSCNGGYHYGNRVMKCHGHASPLDMMHAIATSCNAYFAHEYRKIIEKYPTPAEGLTAWAEDLKSFGFGTYLGSDFPIGRKGYLPDAAFYNRQYGENGWRATSNISNGIGQGEVLVTPLQLANALSAIANKGWYYTPHVVKKIGGETTPFTEYTQIKHTRIDPKYFDPIIRGMNLSYTGGTSRGTQIDSINVAAKTGTAENYIRVNGKRMQLTDHSIFMAMAPIEDPKIAIVVVVENGYFGARIAGPIASLMIEEYLTKNVKRKDLEKRMIEKSLEDEYAKPYSGRPFSINK</sequence>
<keyword evidence="8" id="KW-0378">Hydrolase</keyword>
<dbReference type="InterPro" id="IPR017790">
    <property type="entry name" value="Penicillin-binding_protein_2"/>
</dbReference>
<dbReference type="GO" id="GO:0005886">
    <property type="term" value="C:plasma membrane"/>
    <property type="evidence" value="ECO:0007669"/>
    <property type="project" value="UniProtKB-SubCell"/>
</dbReference>
<accession>A0A1H2Q376</accession>
<evidence type="ECO:0000256" key="4">
    <source>
        <dbReference type="ARBA" id="ARBA00022519"/>
    </source>
</evidence>
<keyword evidence="12 14" id="KW-0472">Membrane</keyword>
<evidence type="ECO:0000256" key="8">
    <source>
        <dbReference type="ARBA" id="ARBA00022801"/>
    </source>
</evidence>
<dbReference type="SUPFAM" id="SSF56519">
    <property type="entry name" value="Penicillin binding protein dimerisation domain"/>
    <property type="match status" value="1"/>
</dbReference>
<keyword evidence="4" id="KW-0997">Cell inner membrane</keyword>
<evidence type="ECO:0000256" key="10">
    <source>
        <dbReference type="ARBA" id="ARBA00022984"/>
    </source>
</evidence>
<dbReference type="Gene3D" id="3.30.1390.30">
    <property type="entry name" value="Penicillin-binding protein 2a, domain 3"/>
    <property type="match status" value="1"/>
</dbReference>
<evidence type="ECO:0000259" key="16">
    <source>
        <dbReference type="Pfam" id="PF03717"/>
    </source>
</evidence>
<dbReference type="GO" id="GO:0008360">
    <property type="term" value="P:regulation of cell shape"/>
    <property type="evidence" value="ECO:0007669"/>
    <property type="project" value="UniProtKB-KW"/>
</dbReference>
<dbReference type="GeneID" id="85018102"/>
<dbReference type="GO" id="GO:0009252">
    <property type="term" value="P:peptidoglycan biosynthetic process"/>
    <property type="evidence" value="ECO:0007669"/>
    <property type="project" value="UniProtKB-KW"/>
</dbReference>
<evidence type="ECO:0000259" key="15">
    <source>
        <dbReference type="Pfam" id="PF00905"/>
    </source>
</evidence>
<keyword evidence="6" id="KW-0645">Protease</keyword>
<dbReference type="Pfam" id="PF03717">
    <property type="entry name" value="PBP_dimer"/>
    <property type="match status" value="1"/>
</dbReference>
<evidence type="ECO:0000256" key="2">
    <source>
        <dbReference type="ARBA" id="ARBA00004236"/>
    </source>
</evidence>
<reference evidence="17 18" key="1">
    <citation type="submission" date="2016-10" db="EMBL/GenBank/DDBJ databases">
        <authorList>
            <person name="Varghese N."/>
            <person name="Submissions S."/>
        </authorList>
    </citation>
    <scope>NUCLEOTIDE SEQUENCE [LARGE SCALE GENOMIC DNA]</scope>
    <source>
        <strain evidence="17 18">DSM 11449</strain>
    </source>
</reference>
<dbReference type="AlphaFoldDB" id="A0A1H2Q376"/>
<evidence type="ECO:0000313" key="18">
    <source>
        <dbReference type="Proteomes" id="UP000182771"/>
    </source>
</evidence>
<dbReference type="InterPro" id="IPR050515">
    <property type="entry name" value="Beta-lactam/transpept"/>
</dbReference>